<evidence type="ECO:0000256" key="4">
    <source>
        <dbReference type="SAM" id="Phobius"/>
    </source>
</evidence>
<feature type="transmembrane region" description="Helical" evidence="4">
    <location>
        <begin position="325"/>
        <end position="342"/>
    </location>
</feature>
<keyword evidence="4" id="KW-0812">Transmembrane</keyword>
<dbReference type="SUPFAM" id="SSF48452">
    <property type="entry name" value="TPR-like"/>
    <property type="match status" value="2"/>
</dbReference>
<dbReference type="EMBL" id="CP000393">
    <property type="protein sequence ID" value="ABG53733.1"/>
    <property type="molecule type" value="Genomic_DNA"/>
</dbReference>
<dbReference type="InterPro" id="IPR050498">
    <property type="entry name" value="Ycf3"/>
</dbReference>
<feature type="repeat" description="TPR" evidence="3">
    <location>
        <begin position="518"/>
        <end position="551"/>
    </location>
</feature>
<evidence type="ECO:0000256" key="2">
    <source>
        <dbReference type="ARBA" id="ARBA00022803"/>
    </source>
</evidence>
<name>Q10VJ1_TRIEI</name>
<keyword evidence="6" id="KW-0418">Kinase</keyword>
<dbReference type="InterPro" id="IPR013105">
    <property type="entry name" value="TPR_2"/>
</dbReference>
<keyword evidence="4" id="KW-0472">Membrane</keyword>
<dbReference type="GO" id="GO:0005524">
    <property type="term" value="F:ATP binding"/>
    <property type="evidence" value="ECO:0007669"/>
    <property type="project" value="InterPro"/>
</dbReference>
<keyword evidence="6" id="KW-0808">Transferase</keyword>
<keyword evidence="1" id="KW-0677">Repeat</keyword>
<feature type="repeat" description="TPR" evidence="3">
    <location>
        <begin position="450"/>
        <end position="483"/>
    </location>
</feature>
<feature type="domain" description="Protein kinase" evidence="5">
    <location>
        <begin position="16"/>
        <end position="288"/>
    </location>
</feature>
<evidence type="ECO:0000256" key="3">
    <source>
        <dbReference type="PROSITE-ProRule" id="PRU00339"/>
    </source>
</evidence>
<evidence type="ECO:0000313" key="6">
    <source>
        <dbReference type="EMBL" id="ABG53733.1"/>
    </source>
</evidence>
<dbReference type="Gene3D" id="1.10.510.10">
    <property type="entry name" value="Transferase(Phosphotransferase) domain 1"/>
    <property type="match status" value="1"/>
</dbReference>
<dbReference type="Gene3D" id="1.25.40.10">
    <property type="entry name" value="Tetratricopeptide repeat domain"/>
    <property type="match status" value="5"/>
</dbReference>
<keyword evidence="4" id="KW-1133">Transmembrane helix</keyword>
<dbReference type="STRING" id="203124.Tery_4781"/>
<dbReference type="Pfam" id="PF13414">
    <property type="entry name" value="TPR_11"/>
    <property type="match status" value="2"/>
</dbReference>
<protein>
    <submittedName>
        <fullName evidence="6">Serine/threonine protein kinase with TPR repeats</fullName>
    </submittedName>
</protein>
<dbReference type="InterPro" id="IPR019734">
    <property type="entry name" value="TPR_rpt"/>
</dbReference>
<dbReference type="eggNOG" id="COG0515">
    <property type="taxonomic scope" value="Bacteria"/>
</dbReference>
<dbReference type="Pfam" id="PF00069">
    <property type="entry name" value="Pkinase"/>
    <property type="match status" value="1"/>
</dbReference>
<dbReference type="HOGENOM" id="CLU_000288_135_5_3"/>
<dbReference type="KEGG" id="ter:Tery_4781"/>
<feature type="repeat" description="TPR" evidence="3">
    <location>
        <begin position="382"/>
        <end position="415"/>
    </location>
</feature>
<dbReference type="AlphaFoldDB" id="Q10VJ1"/>
<reference evidence="6" key="1">
    <citation type="submission" date="2006-06" db="EMBL/GenBank/DDBJ databases">
        <title>Complete sequence of Trichodesmium erythraeum IMS101.</title>
        <authorList>
            <consortium name="US DOE Joint Genome Institute"/>
            <person name="Copeland A."/>
            <person name="Lucas S."/>
            <person name="Lapidus A."/>
            <person name="Barry K."/>
            <person name="Detter J.C."/>
            <person name="Glavina del Rio T."/>
            <person name="Hammon N."/>
            <person name="Israni S."/>
            <person name="Dalin E."/>
            <person name="Tice H."/>
            <person name="Pitluck S."/>
            <person name="Kiss H."/>
            <person name="Munk A.C."/>
            <person name="Brettin T."/>
            <person name="Bruce D."/>
            <person name="Han C."/>
            <person name="Tapia R."/>
            <person name="Gilna P."/>
            <person name="Schmutz J."/>
            <person name="Larimer F."/>
            <person name="Land M."/>
            <person name="Hauser L."/>
            <person name="Kyrpides N."/>
            <person name="Kim E."/>
            <person name="Richardson P."/>
        </authorList>
    </citation>
    <scope>NUCLEOTIDE SEQUENCE [LARGE SCALE GENOMIC DNA]</scope>
    <source>
        <strain evidence="6">IMS101</strain>
    </source>
</reference>
<dbReference type="InterPro" id="IPR000719">
    <property type="entry name" value="Prot_kinase_dom"/>
</dbReference>
<feature type="repeat" description="TPR" evidence="3">
    <location>
        <begin position="654"/>
        <end position="687"/>
    </location>
</feature>
<feature type="repeat" description="TPR" evidence="3">
    <location>
        <begin position="348"/>
        <end position="381"/>
    </location>
</feature>
<feature type="repeat" description="TPR" evidence="3">
    <location>
        <begin position="484"/>
        <end position="517"/>
    </location>
</feature>
<keyword evidence="2 3" id="KW-0802">TPR repeat</keyword>
<keyword evidence="6" id="KW-0723">Serine/threonine-protein kinase</keyword>
<dbReference type="PROSITE" id="PS50011">
    <property type="entry name" value="PROTEIN_KINASE_DOM"/>
    <property type="match status" value="1"/>
</dbReference>
<gene>
    <name evidence="6" type="ordered locus">Tery_4781</name>
</gene>
<dbReference type="PROSITE" id="PS50005">
    <property type="entry name" value="TPR"/>
    <property type="match status" value="9"/>
</dbReference>
<dbReference type="PANTHER" id="PTHR44858">
    <property type="entry name" value="TETRATRICOPEPTIDE REPEAT PROTEIN 6"/>
    <property type="match status" value="1"/>
</dbReference>
<evidence type="ECO:0000256" key="1">
    <source>
        <dbReference type="ARBA" id="ARBA00022737"/>
    </source>
</evidence>
<dbReference type="GO" id="GO:0046813">
    <property type="term" value="P:receptor-mediated virion attachment to host cell"/>
    <property type="evidence" value="ECO:0007669"/>
    <property type="project" value="TreeGrafter"/>
</dbReference>
<dbReference type="Pfam" id="PF13432">
    <property type="entry name" value="TPR_16"/>
    <property type="match status" value="1"/>
</dbReference>
<sequence>MGTMDTQISKIVDQRYSLIQPIGLTILGQTYLALDTHRPGSPQCVVREIRLGNFTSGNRDLILSLFKEKIENFFSLSQHEGLPHLLAYFEENNNIYLVEDYIVGILLSEELAGGKCLIELEVIKILKEILEILVFIHNKGEAHGKIKPGNLVRQVLDGKLFLMNFGLERQIKRILELNEEPLISENYGDSNYYSLLYIQSEKNQEQVDKKSDIYALGIVAIQALTGLSPQDLLEQKIINNTLRIEIPWQSLQVCSLPLSNVIDKMVNNQCEENYESATEVLAELSKILVSTETKLIPQSETIITRPRAREIPLLPTLPRYKKKNILIASLVIITGVAIAYFWQYQFIGQTLYKKGQELAKQGKQQAAIANYTEALKLNPKKASIYYKRGNSYYSHRSYEKAIKDYTAGIKIKANYEDAYYQRALVYYELDNKDKAMTDLTQTLRINPNYTQAYKKRGLIYYEIGDYKSAIQDYSESIRLNPKDSKTYINRGIARGALEDQVGAISDYTQAIKLNPNDVKAYYYRGKSLFKMLDYQGAIENYNQFLEVKPDDADAYTNRCSAYLHKGNDSSAIADCQQAIEINPQDFLAYHNLCIAYFNLGEYQRATENCSIAIGIDKNNAKAYTNRALAQSARGYLQEAIKDFTTAIEINPQDDLNYSHRGMIFSVLKNYNQAIKDFSQAIRLNSNNAKAYYNRGVILHKLEDLPAAIVDFNKSASLFLKQDQIKNYQNSLNMIKKLQ</sequence>
<dbReference type="Pfam" id="PF13181">
    <property type="entry name" value="TPR_8"/>
    <property type="match status" value="1"/>
</dbReference>
<dbReference type="Pfam" id="PF07719">
    <property type="entry name" value="TPR_2"/>
    <property type="match status" value="1"/>
</dbReference>
<dbReference type="PROSITE" id="PS50293">
    <property type="entry name" value="TPR_REGION"/>
    <property type="match status" value="1"/>
</dbReference>
<feature type="repeat" description="TPR" evidence="3">
    <location>
        <begin position="416"/>
        <end position="449"/>
    </location>
</feature>
<dbReference type="eggNOG" id="COG0457">
    <property type="taxonomic scope" value="Bacteria"/>
</dbReference>
<dbReference type="PANTHER" id="PTHR44858:SF1">
    <property type="entry name" value="UDP-N-ACETYLGLUCOSAMINE--PEPTIDE N-ACETYLGLUCOSAMINYLTRANSFERASE SPINDLY-RELATED"/>
    <property type="match status" value="1"/>
</dbReference>
<proteinExistence type="predicted"/>
<dbReference type="InterPro" id="IPR011009">
    <property type="entry name" value="Kinase-like_dom_sf"/>
</dbReference>
<dbReference type="GO" id="GO:0009279">
    <property type="term" value="C:cell outer membrane"/>
    <property type="evidence" value="ECO:0007669"/>
    <property type="project" value="TreeGrafter"/>
</dbReference>
<feature type="repeat" description="TPR" evidence="3">
    <location>
        <begin position="620"/>
        <end position="653"/>
    </location>
</feature>
<dbReference type="SMART" id="SM00220">
    <property type="entry name" value="S_TKc"/>
    <property type="match status" value="1"/>
</dbReference>
<dbReference type="CDD" id="cd14014">
    <property type="entry name" value="STKc_PknB_like"/>
    <property type="match status" value="1"/>
</dbReference>
<accession>Q10VJ1</accession>
<dbReference type="SMART" id="SM00028">
    <property type="entry name" value="TPR"/>
    <property type="match status" value="11"/>
</dbReference>
<dbReference type="InterPro" id="IPR011990">
    <property type="entry name" value="TPR-like_helical_dom_sf"/>
</dbReference>
<organism evidence="6">
    <name type="scientific">Trichodesmium erythraeum (strain IMS101)</name>
    <dbReference type="NCBI Taxonomy" id="203124"/>
    <lineage>
        <taxon>Bacteria</taxon>
        <taxon>Bacillati</taxon>
        <taxon>Cyanobacteriota</taxon>
        <taxon>Cyanophyceae</taxon>
        <taxon>Oscillatoriophycideae</taxon>
        <taxon>Oscillatoriales</taxon>
        <taxon>Microcoleaceae</taxon>
        <taxon>Trichodesmium</taxon>
    </lineage>
</organism>
<dbReference type="Gene3D" id="3.30.200.20">
    <property type="entry name" value="Phosphorylase Kinase, domain 1"/>
    <property type="match status" value="1"/>
</dbReference>
<feature type="repeat" description="TPR" evidence="3">
    <location>
        <begin position="552"/>
        <end position="585"/>
    </location>
</feature>
<dbReference type="Pfam" id="PF00515">
    <property type="entry name" value="TPR_1"/>
    <property type="match status" value="1"/>
</dbReference>
<dbReference type="SUPFAM" id="SSF56112">
    <property type="entry name" value="Protein kinase-like (PK-like)"/>
    <property type="match status" value="1"/>
</dbReference>
<evidence type="ECO:0000259" key="5">
    <source>
        <dbReference type="PROSITE" id="PS50011"/>
    </source>
</evidence>
<dbReference type="GO" id="GO:0004674">
    <property type="term" value="F:protein serine/threonine kinase activity"/>
    <property type="evidence" value="ECO:0007669"/>
    <property type="project" value="UniProtKB-KW"/>
</dbReference>